<dbReference type="Proteomes" id="UP000184386">
    <property type="component" value="Unassembled WGS sequence"/>
</dbReference>
<dbReference type="AlphaFoldDB" id="A0A1M6WML0"/>
<dbReference type="STRING" id="1121322.SAMN02745136_03735"/>
<dbReference type="SUPFAM" id="SSF52317">
    <property type="entry name" value="Class I glutamine amidotransferase-like"/>
    <property type="match status" value="1"/>
</dbReference>
<keyword evidence="1" id="KW-0808">Transferase</keyword>
<dbReference type="RefSeq" id="WP_073278357.1">
    <property type="nucleotide sequence ID" value="NZ_FRAC01000020.1"/>
</dbReference>
<dbReference type="Pfam" id="PF07722">
    <property type="entry name" value="Peptidase_C26"/>
    <property type="match status" value="1"/>
</dbReference>
<dbReference type="GO" id="GO:0033969">
    <property type="term" value="F:gamma-glutamyl-gamma-aminobutyrate hydrolase activity"/>
    <property type="evidence" value="ECO:0007669"/>
    <property type="project" value="TreeGrafter"/>
</dbReference>
<dbReference type="InterPro" id="IPR029062">
    <property type="entry name" value="Class_I_gatase-like"/>
</dbReference>
<organism evidence="1 2">
    <name type="scientific">Anaerocolumna jejuensis DSM 15929</name>
    <dbReference type="NCBI Taxonomy" id="1121322"/>
    <lineage>
        <taxon>Bacteria</taxon>
        <taxon>Bacillati</taxon>
        <taxon>Bacillota</taxon>
        <taxon>Clostridia</taxon>
        <taxon>Lachnospirales</taxon>
        <taxon>Lachnospiraceae</taxon>
        <taxon>Anaerocolumna</taxon>
    </lineage>
</organism>
<reference evidence="1 2" key="1">
    <citation type="submission" date="2016-11" db="EMBL/GenBank/DDBJ databases">
        <authorList>
            <person name="Jaros S."/>
            <person name="Januszkiewicz K."/>
            <person name="Wedrychowicz H."/>
        </authorList>
    </citation>
    <scope>NUCLEOTIDE SEQUENCE [LARGE SCALE GENOMIC DNA]</scope>
    <source>
        <strain evidence="1 2">DSM 15929</strain>
    </source>
</reference>
<sequence length="235" mass="26046">MKIPVIGVTPHYETDNNKICIASMYMEAILHAGGVPLLLPLKADKEALAAAVKVCDGFLFTGGPDIDPFRFGEETIPECEVVNPERDEMEEILFHLIMEENKPVLGICRGIQVLNVFLGGTLYQDIPAQFQGKLNLCHSQKSGRTVLSHSVAIQKGSLLHDILKTDTLMVNSFHHQGIKELAPSLKAAAESKDGLVEALYLEEHPFFLAVQWHPEHLFRTNEGAEKLFEAFVKAC</sequence>
<gene>
    <name evidence="1" type="ORF">SAMN02745136_03735</name>
</gene>
<dbReference type="FunFam" id="3.40.50.880:FF:000030">
    <property type="entry name" value="Gamma-glutamyl-gamma-aminobutyrate hydrolase PuuD"/>
    <property type="match status" value="1"/>
</dbReference>
<dbReference type="PROSITE" id="PS51273">
    <property type="entry name" value="GATASE_TYPE_1"/>
    <property type="match status" value="1"/>
</dbReference>
<keyword evidence="2" id="KW-1185">Reference proteome</keyword>
<proteinExistence type="predicted"/>
<dbReference type="InterPro" id="IPR011697">
    <property type="entry name" value="Peptidase_C26"/>
</dbReference>
<dbReference type="PANTHER" id="PTHR43235:SF1">
    <property type="entry name" value="GLUTAMINE AMIDOTRANSFERASE PB2B2.05-RELATED"/>
    <property type="match status" value="1"/>
</dbReference>
<dbReference type="OrthoDB" id="9813383at2"/>
<dbReference type="GO" id="GO:0006598">
    <property type="term" value="P:polyamine catabolic process"/>
    <property type="evidence" value="ECO:0007669"/>
    <property type="project" value="TreeGrafter"/>
</dbReference>
<dbReference type="InterPro" id="IPR044668">
    <property type="entry name" value="PuuD-like"/>
</dbReference>
<dbReference type="GO" id="GO:0005829">
    <property type="term" value="C:cytosol"/>
    <property type="evidence" value="ECO:0007669"/>
    <property type="project" value="TreeGrafter"/>
</dbReference>
<keyword evidence="1" id="KW-0315">Glutamine amidotransferase</keyword>
<dbReference type="EMBL" id="FRAC01000020">
    <property type="protein sequence ID" value="SHK94814.1"/>
    <property type="molecule type" value="Genomic_DNA"/>
</dbReference>
<accession>A0A1M6WML0</accession>
<dbReference type="CDD" id="cd01745">
    <property type="entry name" value="GATase1_2"/>
    <property type="match status" value="1"/>
</dbReference>
<name>A0A1M6WML0_9FIRM</name>
<evidence type="ECO:0000313" key="1">
    <source>
        <dbReference type="EMBL" id="SHK94814.1"/>
    </source>
</evidence>
<protein>
    <submittedName>
        <fullName evidence="1">Putative glutamine amidotransferase</fullName>
    </submittedName>
</protein>
<dbReference type="PANTHER" id="PTHR43235">
    <property type="entry name" value="GLUTAMINE AMIDOTRANSFERASE PB2B2.05-RELATED"/>
    <property type="match status" value="1"/>
</dbReference>
<evidence type="ECO:0000313" key="2">
    <source>
        <dbReference type="Proteomes" id="UP000184386"/>
    </source>
</evidence>
<dbReference type="Gene3D" id="3.40.50.880">
    <property type="match status" value="1"/>
</dbReference>
<dbReference type="GO" id="GO:0016740">
    <property type="term" value="F:transferase activity"/>
    <property type="evidence" value="ECO:0007669"/>
    <property type="project" value="UniProtKB-KW"/>
</dbReference>